<proteinExistence type="predicted"/>
<organism evidence="2 3">
    <name type="scientific">Riccia fluitans</name>
    <dbReference type="NCBI Taxonomy" id="41844"/>
    <lineage>
        <taxon>Eukaryota</taxon>
        <taxon>Viridiplantae</taxon>
        <taxon>Streptophyta</taxon>
        <taxon>Embryophyta</taxon>
        <taxon>Marchantiophyta</taxon>
        <taxon>Marchantiopsida</taxon>
        <taxon>Marchantiidae</taxon>
        <taxon>Marchantiales</taxon>
        <taxon>Ricciaceae</taxon>
        <taxon>Riccia</taxon>
    </lineage>
</organism>
<evidence type="ECO:0000313" key="3">
    <source>
        <dbReference type="Proteomes" id="UP001605036"/>
    </source>
</evidence>
<feature type="compositionally biased region" description="Basic and acidic residues" evidence="1">
    <location>
        <begin position="217"/>
        <end position="226"/>
    </location>
</feature>
<name>A0ABD1YMA4_9MARC</name>
<keyword evidence="3" id="KW-1185">Reference proteome</keyword>
<sequence length="272" mass="30260">MDGVRDGRRKWALILFSTTGYEEVEGEAVGFYSVSCMGREDCFLPWYFCVIVFQGIYVEKIGECNSWGREFDNLSQSGAVLFSERLVAMSYDSVLDGKLKLQGKALDVKKKKKKKKCNESFERALLQRKEKGESEQGSNSEVNNKGLEKEKVEKDKVGSFAKSFKPAKNSSASEIDEIFGTKKRKVVAAQTGDNLVGANATEEVKETKKKVKSADVVTREQGRSDRSASGSSRNSRKKTLDGYTIYAEDEIGWNKKNAGGTALCPFDCDCCF</sequence>
<dbReference type="Proteomes" id="UP001605036">
    <property type="component" value="Unassembled WGS sequence"/>
</dbReference>
<accession>A0ABD1YMA4</accession>
<dbReference type="InterPro" id="IPR013885">
    <property type="entry name" value="DUF1764_euk"/>
</dbReference>
<protein>
    <recommendedName>
        <fullName evidence="4">DUF1764 domain-containing protein</fullName>
    </recommendedName>
</protein>
<comment type="caution">
    <text evidence="2">The sequence shown here is derived from an EMBL/GenBank/DDBJ whole genome shotgun (WGS) entry which is preliminary data.</text>
</comment>
<dbReference type="EMBL" id="JBHFFA010000004">
    <property type="protein sequence ID" value="KAL2631716.1"/>
    <property type="molecule type" value="Genomic_DNA"/>
</dbReference>
<feature type="region of interest" description="Disordered" evidence="1">
    <location>
        <begin position="128"/>
        <end position="149"/>
    </location>
</feature>
<gene>
    <name evidence="2" type="ORF">R1flu_016402</name>
</gene>
<evidence type="ECO:0008006" key="4">
    <source>
        <dbReference type="Google" id="ProtNLM"/>
    </source>
</evidence>
<feature type="region of interest" description="Disordered" evidence="1">
    <location>
        <begin position="207"/>
        <end position="239"/>
    </location>
</feature>
<dbReference type="PANTHER" id="PTHR34066">
    <property type="entry name" value="GROWTH FACTOR 2"/>
    <property type="match status" value="1"/>
</dbReference>
<evidence type="ECO:0000313" key="2">
    <source>
        <dbReference type="EMBL" id="KAL2631716.1"/>
    </source>
</evidence>
<reference evidence="2 3" key="1">
    <citation type="submission" date="2024-09" db="EMBL/GenBank/DDBJ databases">
        <title>Chromosome-scale assembly of Riccia fluitans.</title>
        <authorList>
            <person name="Paukszto L."/>
            <person name="Sawicki J."/>
            <person name="Karawczyk K."/>
            <person name="Piernik-Szablinska J."/>
            <person name="Szczecinska M."/>
            <person name="Mazdziarz M."/>
        </authorList>
    </citation>
    <scope>NUCLEOTIDE SEQUENCE [LARGE SCALE GENOMIC DNA]</scope>
    <source>
        <strain evidence="2">Rf_01</strain>
        <tissue evidence="2">Aerial parts of the thallus</tissue>
    </source>
</reference>
<evidence type="ECO:0000256" key="1">
    <source>
        <dbReference type="SAM" id="MobiDB-lite"/>
    </source>
</evidence>
<dbReference type="AlphaFoldDB" id="A0ABD1YMA4"/>
<dbReference type="Pfam" id="PF08576">
    <property type="entry name" value="DUF1764"/>
    <property type="match status" value="1"/>
</dbReference>
<dbReference type="PANTHER" id="PTHR34066:SF1">
    <property type="entry name" value="DUF1764 FAMILY PROTEIN"/>
    <property type="match status" value="1"/>
</dbReference>